<feature type="compositionally biased region" description="Basic and acidic residues" evidence="1">
    <location>
        <begin position="203"/>
        <end position="212"/>
    </location>
</feature>
<reference evidence="2 3" key="1">
    <citation type="submission" date="2019-06" db="EMBL/GenBank/DDBJ databases">
        <title>Draft genomes of female and male turbot (Scophthalmus maximus).</title>
        <authorList>
            <person name="Xu H."/>
            <person name="Xu X.-W."/>
            <person name="Shao C."/>
            <person name="Chen S."/>
        </authorList>
    </citation>
    <scope>NUCLEOTIDE SEQUENCE [LARGE SCALE GENOMIC DNA]</scope>
    <source>
        <strain evidence="2">Ysfricsl-2016a</strain>
        <tissue evidence="2">Blood</tissue>
    </source>
</reference>
<protein>
    <submittedName>
        <fullName evidence="2">Uncharacterized protein</fullName>
    </submittedName>
</protein>
<organism evidence="2 3">
    <name type="scientific">Scophthalmus maximus</name>
    <name type="common">Turbot</name>
    <name type="synonym">Psetta maxima</name>
    <dbReference type="NCBI Taxonomy" id="52904"/>
    <lineage>
        <taxon>Eukaryota</taxon>
        <taxon>Metazoa</taxon>
        <taxon>Chordata</taxon>
        <taxon>Craniata</taxon>
        <taxon>Vertebrata</taxon>
        <taxon>Euteleostomi</taxon>
        <taxon>Actinopterygii</taxon>
        <taxon>Neopterygii</taxon>
        <taxon>Teleostei</taxon>
        <taxon>Neoteleostei</taxon>
        <taxon>Acanthomorphata</taxon>
        <taxon>Carangaria</taxon>
        <taxon>Pleuronectiformes</taxon>
        <taxon>Pleuronectoidei</taxon>
        <taxon>Scophthalmidae</taxon>
        <taxon>Scophthalmus</taxon>
    </lineage>
</organism>
<feature type="region of interest" description="Disordered" evidence="1">
    <location>
        <begin position="180"/>
        <end position="212"/>
    </location>
</feature>
<proteinExistence type="predicted"/>
<feature type="compositionally biased region" description="Basic and acidic residues" evidence="1">
    <location>
        <begin position="74"/>
        <end position="89"/>
    </location>
</feature>
<dbReference type="Proteomes" id="UP000438429">
    <property type="component" value="Unassembled WGS sequence"/>
</dbReference>
<sequence>MQLCTFILKNHWRRRRRRGRLGRAGSAVVLRWIAKRRSGGVGGGENSHGRSDLFAQRPGESERRRQQQQQQQHTETRRVGELRCTRARADLQSANQRQSSYLEHVAQKRREEEEEAESEEKRRRRTRAKRRGGRGRERREEEEEDEDVGASGPFRSPFVISLHLDDANVPSRALERGFTRDLGGGVMKNPRNAALKRRRAAARHSDRKCDSL</sequence>
<name>A0A6A4TJJ4_SCOMX</name>
<evidence type="ECO:0000313" key="3">
    <source>
        <dbReference type="Proteomes" id="UP000438429"/>
    </source>
</evidence>
<evidence type="ECO:0000313" key="2">
    <source>
        <dbReference type="EMBL" id="KAF0043820.1"/>
    </source>
</evidence>
<dbReference type="AlphaFoldDB" id="A0A6A4TJJ4"/>
<feature type="region of interest" description="Disordered" evidence="1">
    <location>
        <begin position="38"/>
        <end position="155"/>
    </location>
</feature>
<evidence type="ECO:0000256" key="1">
    <source>
        <dbReference type="SAM" id="MobiDB-lite"/>
    </source>
</evidence>
<comment type="caution">
    <text evidence="2">The sequence shown here is derived from an EMBL/GenBank/DDBJ whole genome shotgun (WGS) entry which is preliminary data.</text>
</comment>
<gene>
    <name evidence="2" type="ORF">F2P81_002978</name>
</gene>
<feature type="compositionally biased region" description="Basic residues" evidence="1">
    <location>
        <begin position="122"/>
        <end position="133"/>
    </location>
</feature>
<dbReference type="EMBL" id="VEVO01000003">
    <property type="protein sequence ID" value="KAF0043820.1"/>
    <property type="molecule type" value="Genomic_DNA"/>
</dbReference>
<feature type="compositionally biased region" description="Polar residues" evidence="1">
    <location>
        <begin position="92"/>
        <end position="101"/>
    </location>
</feature>
<accession>A0A6A4TJJ4</accession>